<dbReference type="HAMAP" id="MF_02216">
    <property type="entry name" value="UbiK"/>
    <property type="match status" value="1"/>
</dbReference>
<dbReference type="PANTHER" id="PTHR38040:SF1">
    <property type="entry name" value="UBIQUINONE BIOSYNTHESIS ACCESSORY FACTOR UBIK"/>
    <property type="match status" value="1"/>
</dbReference>
<keyword evidence="1" id="KW-0963">Cytoplasm</keyword>
<dbReference type="STRING" id="1817768.A3A87_00010"/>
<evidence type="ECO:0000313" key="3">
    <source>
        <dbReference type="Proteomes" id="UP000179037"/>
    </source>
</evidence>
<reference evidence="2 3" key="1">
    <citation type="journal article" date="2016" name="Nat. Commun.">
        <title>Thousands of microbial genomes shed light on interconnected biogeochemical processes in an aquifer system.</title>
        <authorList>
            <person name="Anantharaman K."/>
            <person name="Brown C.T."/>
            <person name="Hug L.A."/>
            <person name="Sharon I."/>
            <person name="Castelle C.J."/>
            <person name="Probst A.J."/>
            <person name="Thomas B.C."/>
            <person name="Singh A."/>
            <person name="Wilkins M.J."/>
            <person name="Karaoz U."/>
            <person name="Brodie E.L."/>
            <person name="Williams K.H."/>
            <person name="Hubbard S.S."/>
            <person name="Banfield J.F."/>
        </authorList>
    </citation>
    <scope>NUCLEOTIDE SEQUENCE [LARGE SCALE GENOMIC DNA]</scope>
</reference>
<comment type="subcellular location">
    <subcellularLocation>
        <location evidence="1">Cytoplasm</location>
    </subcellularLocation>
</comment>
<dbReference type="InterPro" id="IPR007475">
    <property type="entry name" value="UbiK"/>
</dbReference>
<comment type="similarity">
    <text evidence="1">Belongs to the UbiK family.</text>
</comment>
<dbReference type="Proteomes" id="UP000179037">
    <property type="component" value="Unassembled WGS sequence"/>
</dbReference>
<dbReference type="EMBL" id="MFTC01000052">
    <property type="protein sequence ID" value="OGI51059.1"/>
    <property type="molecule type" value="Genomic_DNA"/>
</dbReference>
<dbReference type="GO" id="GO:0005829">
    <property type="term" value="C:cytosol"/>
    <property type="evidence" value="ECO:0007669"/>
    <property type="project" value="TreeGrafter"/>
</dbReference>
<feature type="coiled-coil region" evidence="1">
    <location>
        <begin position="45"/>
        <end position="75"/>
    </location>
</feature>
<evidence type="ECO:0000256" key="1">
    <source>
        <dbReference type="HAMAP-Rule" id="MF_02216"/>
    </source>
</evidence>
<comment type="pathway">
    <text evidence="1">Cofactor biosynthesis; ubiquinone biosynthesis.</text>
</comment>
<proteinExistence type="inferred from homology"/>
<gene>
    <name evidence="1" type="primary">ubiK</name>
    <name evidence="2" type="ORF">A3A87_00010</name>
</gene>
<organism evidence="2 3">
    <name type="scientific">Candidatus Muproteobacteria bacterium RIFCSPLOWO2_01_FULL_60_18</name>
    <dbReference type="NCBI Taxonomy" id="1817768"/>
    <lineage>
        <taxon>Bacteria</taxon>
        <taxon>Pseudomonadati</taxon>
        <taxon>Pseudomonadota</taxon>
        <taxon>Candidatus Muproteobacteria</taxon>
    </lineage>
</organism>
<keyword evidence="1" id="KW-0175">Coiled coil</keyword>
<name>A0A1F6U156_9PROT</name>
<keyword evidence="1" id="KW-0831">Ubiquinone biosynthesis</keyword>
<dbReference type="UniPathway" id="UPA00232"/>
<comment type="caution">
    <text evidence="2">The sequence shown here is derived from an EMBL/GenBank/DDBJ whole genome shotgun (WGS) entry which is preliminary data.</text>
</comment>
<dbReference type="PANTHER" id="PTHR38040">
    <property type="entry name" value="UBIQUINONE BIOSYNTHESIS ACCESSORY FACTOR UBIK"/>
    <property type="match status" value="1"/>
</dbReference>
<comment type="function">
    <text evidence="1">Required for efficient ubiquinone (coenzyme Q) biosynthesis. UbiK is probably an accessory factor of Ubi enzymes and facilitates ubiquinone biosynthesis by acting as an assembly factor, a targeting factor, or both.</text>
</comment>
<dbReference type="GO" id="GO:0006744">
    <property type="term" value="P:ubiquinone biosynthetic process"/>
    <property type="evidence" value="ECO:0007669"/>
    <property type="project" value="UniProtKB-UniRule"/>
</dbReference>
<sequence length="79" mass="9151">MLDSKIIDQFVAAVTRALPEGPKGFEKNLRAAMQGVFDRLKLVSREELEVQEQVLQRTRARLQELEKRIAELEEKLSKK</sequence>
<evidence type="ECO:0000313" key="2">
    <source>
        <dbReference type="EMBL" id="OGI51059.1"/>
    </source>
</evidence>
<accession>A0A1F6U156</accession>
<dbReference type="AlphaFoldDB" id="A0A1F6U156"/>
<dbReference type="Pfam" id="PF04380">
    <property type="entry name" value="BMFP"/>
    <property type="match status" value="1"/>
</dbReference>
<protein>
    <recommendedName>
        <fullName evidence="1">Ubiquinone biosynthesis accessory factor UbiK</fullName>
    </recommendedName>
</protein>